<dbReference type="EMBL" id="CAXDID020000403">
    <property type="protein sequence ID" value="CAL6087838.1"/>
    <property type="molecule type" value="Genomic_DNA"/>
</dbReference>
<evidence type="ECO:0000313" key="1">
    <source>
        <dbReference type="EMBL" id="CAL6087838.1"/>
    </source>
</evidence>
<protein>
    <submittedName>
        <fullName evidence="1">Hypothetical_protein</fullName>
    </submittedName>
</protein>
<keyword evidence="2" id="KW-1185">Reference proteome</keyword>
<evidence type="ECO:0000313" key="2">
    <source>
        <dbReference type="Proteomes" id="UP001642409"/>
    </source>
</evidence>
<sequence>MVLVFLNKFTRFFVAQYSRLLQIFNFEAIIPKSQFQTVFKTIRFLMLLSLNHSLIYDLYLFCDNSESPVPLFRQLRQRVNLFEIQIKSNVGSVSIQIYGQPLMLIQRLTHKQINPLDVIHKVILLLQFCAN</sequence>
<comment type="caution">
    <text evidence="1">The sequence shown here is derived from an EMBL/GenBank/DDBJ whole genome shotgun (WGS) entry which is preliminary data.</text>
</comment>
<dbReference type="Proteomes" id="UP001642409">
    <property type="component" value="Unassembled WGS sequence"/>
</dbReference>
<reference evidence="1 2" key="1">
    <citation type="submission" date="2024-07" db="EMBL/GenBank/DDBJ databases">
        <authorList>
            <person name="Akdeniz Z."/>
        </authorList>
    </citation>
    <scope>NUCLEOTIDE SEQUENCE [LARGE SCALE GENOMIC DNA]</scope>
</reference>
<name>A0ABP1LLE8_9EUKA</name>
<accession>A0ABP1LLE8</accession>
<gene>
    <name evidence="1" type="ORF">HINF_LOCUS63839</name>
</gene>
<proteinExistence type="predicted"/>
<organism evidence="1 2">
    <name type="scientific">Hexamita inflata</name>
    <dbReference type="NCBI Taxonomy" id="28002"/>
    <lineage>
        <taxon>Eukaryota</taxon>
        <taxon>Metamonada</taxon>
        <taxon>Diplomonadida</taxon>
        <taxon>Hexamitidae</taxon>
        <taxon>Hexamitinae</taxon>
        <taxon>Hexamita</taxon>
    </lineage>
</organism>